<dbReference type="InterPro" id="IPR056238">
    <property type="entry name" value="YunG-like"/>
</dbReference>
<dbReference type="EMBL" id="LVYK01000021">
    <property type="protein sequence ID" value="RAS77324.1"/>
    <property type="molecule type" value="Genomic_DNA"/>
</dbReference>
<dbReference type="RefSeq" id="WP_111922546.1">
    <property type="nucleotide sequence ID" value="NZ_LVYK01000021.1"/>
</dbReference>
<gene>
    <name evidence="1" type="ORF">A3864_11855</name>
</gene>
<dbReference type="Proteomes" id="UP000250174">
    <property type="component" value="Unassembled WGS sequence"/>
</dbReference>
<protein>
    <recommendedName>
        <fullName evidence="3">YunG</fullName>
    </recommendedName>
</protein>
<organism evidence="1 2">
    <name type="scientific">Priestia endophytica</name>
    <dbReference type="NCBI Taxonomy" id="135735"/>
    <lineage>
        <taxon>Bacteria</taxon>
        <taxon>Bacillati</taxon>
        <taxon>Bacillota</taxon>
        <taxon>Bacilli</taxon>
        <taxon>Bacillales</taxon>
        <taxon>Bacillaceae</taxon>
        <taxon>Priestia</taxon>
    </lineage>
</organism>
<evidence type="ECO:0000313" key="2">
    <source>
        <dbReference type="Proteomes" id="UP000250174"/>
    </source>
</evidence>
<name>A0AAX1QAF6_9BACI</name>
<dbReference type="Pfam" id="PF24585">
    <property type="entry name" value="YunG"/>
    <property type="match status" value="1"/>
</dbReference>
<sequence length="119" mass="13543">MVSIESVRDVLYKSWSPESSSKWTRENPANGQCGVTSLVVNDLLGGEIVKTKCVSGWHFYNKLNGMCYDFTEDQFSKAIEYQDIPSSREEAFADTNLQQYNALRQKVYQALSPLNKNFS</sequence>
<evidence type="ECO:0008006" key="3">
    <source>
        <dbReference type="Google" id="ProtNLM"/>
    </source>
</evidence>
<comment type="caution">
    <text evidence="1">The sequence shown here is derived from an EMBL/GenBank/DDBJ whole genome shotgun (WGS) entry which is preliminary data.</text>
</comment>
<reference evidence="1 2" key="1">
    <citation type="submission" date="2016-03" db="EMBL/GenBank/DDBJ databases">
        <title>Comparison of Bacillus endophyticus and B. anthracis characteristics using whole genome sequence analysis and microbiological techniques.</title>
        <authorList>
            <person name="Lekota K.E."/>
            <person name="Mafofo J."/>
            <person name="Rees J."/>
            <person name="Muchadeyi F.C."/>
            <person name="Madoroba E."/>
            <person name="Van Heerden H."/>
        </authorList>
    </citation>
    <scope>NUCLEOTIDE SEQUENCE [LARGE SCALE GENOMIC DNA]</scope>
    <source>
        <strain evidence="1 2">3631_10C</strain>
    </source>
</reference>
<proteinExistence type="predicted"/>
<accession>A0AAX1QAF6</accession>
<evidence type="ECO:0000313" key="1">
    <source>
        <dbReference type="EMBL" id="RAS77324.1"/>
    </source>
</evidence>
<dbReference type="AlphaFoldDB" id="A0AAX1QAF6"/>